<accession>A0ABU9YRS6</accession>
<feature type="coiled-coil region" evidence="1">
    <location>
        <begin position="319"/>
        <end position="346"/>
    </location>
</feature>
<evidence type="ECO:0000313" key="3">
    <source>
        <dbReference type="EMBL" id="MEN2991523.1"/>
    </source>
</evidence>
<reference evidence="3 4" key="1">
    <citation type="submission" date="2024-03" db="EMBL/GenBank/DDBJ databases">
        <title>High-quality draft genome sequencing of Tistrella sp. BH-R2-4.</title>
        <authorList>
            <person name="Dong C."/>
        </authorList>
    </citation>
    <scope>NUCLEOTIDE SEQUENCE [LARGE SCALE GENOMIC DNA]</scope>
    <source>
        <strain evidence="3 4">BH-R2-4</strain>
    </source>
</reference>
<dbReference type="PANTHER" id="PTHR19959:SF119">
    <property type="entry name" value="FUNGAL LIPASE-LIKE DOMAIN-CONTAINING PROTEIN"/>
    <property type="match status" value="1"/>
</dbReference>
<sequence length="922" mass="100819">MARISDDCANKLCGLVAGTMLIGGGLAVGGGLLPGVAEATVGAVGLAASVLRRGGQEPSKVYARMSRQVAEGVQQQLDAEMPDWAERADAKAAIARLPTVADAIRFEAEAVVAEGLKADGIVRVLMLKAAVIEPLFHPDTGNHSYRQILSAALSETFRVLRADPDFWASLRPDIDEAVFARLDEVIGQQAAIQTALDAINKRIDVLFDQLSLSIGDRERLAGDLARAQTAHDATRSLVLGFLETVLKKQVPAESIARELFALAGNWRDARDQIHALEFSRNLSPELVDLKEQAEAAFARAEIEGGAQIDEALRLVALIEARERDAIDRLDSERDELARRQSDIDDERQARVAGLIATLRTKLAIYKTRLDADLAADTILRIIDLETGDPDARYAALVAEQNAQYEEGRDRGTSLPLEIAVRLARLGVERARNAHERGTFHNGLGNALATLGERESGTARLNEAVKAYRAALSEYTRERVPLNWAMAQNNIGNALQILGARESGTARLNEAVKAYRAALSEHTRERVPLEWATTQNNLGTALQTLGARESGTARLNEAADAYRAALLERTRERVPLGWAMSQNNLGNVLQALGERESGTVRLDEAVEAYRAALLECTRERVPLDWAMTQNNLGTVLQALGARESGTARLNEAVEAYRAALLERTRERVPLDWAMTQNNLGVALQTLGARESGTARLDEAVEAYCAALLEWTRERVPLDWAMTQNNLGNALLALGERESGTARLDEAVDAYRAALLERTRERVPLDWAMTQNNLGNALLTLGERETGAARLDEAVDAYRAALLEWTRERVPLAWAATQNNLGTVLRTLGARESGTARLEEAVDAYRAALWEWTRERVPLNWAMSQYNLGNALLTLGERIGDRGLLTEALAAIDGALEVYTEAGADFYIEKATALRERILTAISR</sequence>
<dbReference type="RefSeq" id="WP_345938516.1">
    <property type="nucleotide sequence ID" value="NZ_JBBKTW010000011.1"/>
</dbReference>
<evidence type="ECO:0000256" key="1">
    <source>
        <dbReference type="SAM" id="Coils"/>
    </source>
</evidence>
<feature type="transmembrane region" description="Helical" evidence="2">
    <location>
        <begin position="12"/>
        <end position="33"/>
    </location>
</feature>
<keyword evidence="2" id="KW-1133">Transmembrane helix</keyword>
<comment type="caution">
    <text evidence="3">The sequence shown here is derived from an EMBL/GenBank/DDBJ whole genome shotgun (WGS) entry which is preliminary data.</text>
</comment>
<evidence type="ECO:0000313" key="4">
    <source>
        <dbReference type="Proteomes" id="UP001413721"/>
    </source>
</evidence>
<organism evidence="3 4">
    <name type="scientific">Tistrella arctica</name>
    <dbReference type="NCBI Taxonomy" id="3133430"/>
    <lineage>
        <taxon>Bacteria</taxon>
        <taxon>Pseudomonadati</taxon>
        <taxon>Pseudomonadota</taxon>
        <taxon>Alphaproteobacteria</taxon>
        <taxon>Geminicoccales</taxon>
        <taxon>Geminicoccaceae</taxon>
        <taxon>Tistrella</taxon>
    </lineage>
</organism>
<proteinExistence type="predicted"/>
<keyword evidence="2" id="KW-0812">Transmembrane</keyword>
<dbReference type="SUPFAM" id="SSF48452">
    <property type="entry name" value="TPR-like"/>
    <property type="match status" value="3"/>
</dbReference>
<name>A0ABU9YRS6_9PROT</name>
<dbReference type="EMBL" id="JBBKTW010000011">
    <property type="protein sequence ID" value="MEN2991523.1"/>
    <property type="molecule type" value="Genomic_DNA"/>
</dbReference>
<evidence type="ECO:0000256" key="2">
    <source>
        <dbReference type="SAM" id="Phobius"/>
    </source>
</evidence>
<dbReference type="PANTHER" id="PTHR19959">
    <property type="entry name" value="KINESIN LIGHT CHAIN"/>
    <property type="match status" value="1"/>
</dbReference>
<keyword evidence="1" id="KW-0175">Coiled coil</keyword>
<dbReference type="InterPro" id="IPR011990">
    <property type="entry name" value="TPR-like_helical_dom_sf"/>
</dbReference>
<protein>
    <submittedName>
        <fullName evidence="3">Tetratricopeptide repeat protein</fullName>
    </submittedName>
</protein>
<dbReference type="Proteomes" id="UP001413721">
    <property type="component" value="Unassembled WGS sequence"/>
</dbReference>
<gene>
    <name evidence="3" type="ORF">WG926_24640</name>
</gene>
<keyword evidence="2" id="KW-0472">Membrane</keyword>
<dbReference type="Gene3D" id="1.25.40.10">
    <property type="entry name" value="Tetratricopeptide repeat domain"/>
    <property type="match status" value="3"/>
</dbReference>
<dbReference type="Pfam" id="PF13374">
    <property type="entry name" value="TPR_10"/>
    <property type="match status" value="3"/>
</dbReference>
<keyword evidence="4" id="KW-1185">Reference proteome</keyword>